<dbReference type="Pfam" id="PF07730">
    <property type="entry name" value="HisKA_3"/>
    <property type="match status" value="1"/>
</dbReference>
<evidence type="ECO:0000256" key="13">
    <source>
        <dbReference type="ARBA" id="ARBA00023014"/>
    </source>
</evidence>
<dbReference type="InterPro" id="IPR011712">
    <property type="entry name" value="Sig_transdc_His_kin_sub3_dim/P"/>
</dbReference>
<dbReference type="GO" id="GO:0000155">
    <property type="term" value="F:phosphorelay sensor kinase activity"/>
    <property type="evidence" value="ECO:0007669"/>
    <property type="project" value="InterPro"/>
</dbReference>
<dbReference type="Pfam" id="PF02518">
    <property type="entry name" value="HATPase_c"/>
    <property type="match status" value="1"/>
</dbReference>
<evidence type="ECO:0000256" key="11">
    <source>
        <dbReference type="ARBA" id="ARBA00023004"/>
    </source>
</evidence>
<evidence type="ECO:0000256" key="2">
    <source>
        <dbReference type="ARBA" id="ARBA00001966"/>
    </source>
</evidence>
<keyword evidence="13" id="KW-0411">Iron-sulfur</keyword>
<evidence type="ECO:0000256" key="4">
    <source>
        <dbReference type="ARBA" id="ARBA00012438"/>
    </source>
</evidence>
<comment type="subcellular location">
    <subcellularLocation>
        <location evidence="3">Cytoplasm</location>
    </subcellularLocation>
</comment>
<dbReference type="Proteomes" id="UP000183997">
    <property type="component" value="Unassembled WGS sequence"/>
</dbReference>
<dbReference type="InterPro" id="IPR003594">
    <property type="entry name" value="HATPase_dom"/>
</dbReference>
<dbReference type="EC" id="2.7.13.3" evidence="4"/>
<comment type="cofactor">
    <cofactor evidence="2">
        <name>[4Fe-4S] cluster</name>
        <dbReference type="ChEBI" id="CHEBI:49883"/>
    </cofactor>
</comment>
<dbReference type="InterPro" id="IPR004358">
    <property type="entry name" value="Sig_transdc_His_kin-like_C"/>
</dbReference>
<dbReference type="GO" id="GO:0046872">
    <property type="term" value="F:metal ion binding"/>
    <property type="evidence" value="ECO:0007669"/>
    <property type="project" value="UniProtKB-KW"/>
</dbReference>
<evidence type="ECO:0000259" key="17">
    <source>
        <dbReference type="PROSITE" id="PS50109"/>
    </source>
</evidence>
<dbReference type="InterPro" id="IPR036890">
    <property type="entry name" value="HATPase_C_sf"/>
</dbReference>
<feature type="coiled-coil region" evidence="16">
    <location>
        <begin position="23"/>
        <end position="57"/>
    </location>
</feature>
<gene>
    <name evidence="18" type="ORF">SAMN02745123_03498</name>
</gene>
<dbReference type="SMART" id="SM00387">
    <property type="entry name" value="HATPase_c"/>
    <property type="match status" value="1"/>
</dbReference>
<evidence type="ECO:0000256" key="6">
    <source>
        <dbReference type="ARBA" id="ARBA00022485"/>
    </source>
</evidence>
<dbReference type="PANTHER" id="PTHR24421:SF55">
    <property type="entry name" value="SENSOR HISTIDINE KINASE YDFH"/>
    <property type="match status" value="1"/>
</dbReference>
<dbReference type="PIRSF" id="PIRSF003169">
    <property type="entry name" value="STHK_DegS"/>
    <property type="match status" value="1"/>
</dbReference>
<dbReference type="PANTHER" id="PTHR24421">
    <property type="entry name" value="NITRATE/NITRITE SENSOR PROTEIN NARX-RELATED"/>
    <property type="match status" value="1"/>
</dbReference>
<name>A0A1M6W671_9FIRM</name>
<dbReference type="Gene3D" id="1.20.5.1930">
    <property type="match status" value="1"/>
</dbReference>
<keyword evidence="9" id="KW-0479">Metal-binding</keyword>
<evidence type="ECO:0000256" key="12">
    <source>
        <dbReference type="ARBA" id="ARBA00023012"/>
    </source>
</evidence>
<dbReference type="InterPro" id="IPR008595">
    <property type="entry name" value="DegS"/>
</dbReference>
<keyword evidence="8" id="KW-0808">Transferase</keyword>
<keyword evidence="6" id="KW-0004">4Fe-4S</keyword>
<evidence type="ECO:0000313" key="19">
    <source>
        <dbReference type="Proteomes" id="UP000183997"/>
    </source>
</evidence>
<dbReference type="GO" id="GO:0016020">
    <property type="term" value="C:membrane"/>
    <property type="evidence" value="ECO:0007669"/>
    <property type="project" value="InterPro"/>
</dbReference>
<evidence type="ECO:0000256" key="1">
    <source>
        <dbReference type="ARBA" id="ARBA00000085"/>
    </source>
</evidence>
<proteinExistence type="predicted"/>
<dbReference type="GO" id="GO:0005737">
    <property type="term" value="C:cytoplasm"/>
    <property type="evidence" value="ECO:0007669"/>
    <property type="project" value="UniProtKB-SubCell"/>
</dbReference>
<evidence type="ECO:0000256" key="5">
    <source>
        <dbReference type="ARBA" id="ARBA00017322"/>
    </source>
</evidence>
<dbReference type="Pfam" id="PF05384">
    <property type="entry name" value="DegS"/>
    <property type="match status" value="1"/>
</dbReference>
<dbReference type="GO" id="GO:0046983">
    <property type="term" value="F:protein dimerization activity"/>
    <property type="evidence" value="ECO:0007669"/>
    <property type="project" value="InterPro"/>
</dbReference>
<evidence type="ECO:0000256" key="7">
    <source>
        <dbReference type="ARBA" id="ARBA00022490"/>
    </source>
</evidence>
<dbReference type="Gene3D" id="3.30.565.10">
    <property type="entry name" value="Histidine kinase-like ATPase, C-terminal domain"/>
    <property type="match status" value="1"/>
</dbReference>
<dbReference type="PROSITE" id="PS50109">
    <property type="entry name" value="HIS_KIN"/>
    <property type="match status" value="1"/>
</dbReference>
<keyword evidence="7" id="KW-0963">Cytoplasm</keyword>
<dbReference type="AlphaFoldDB" id="A0A1M6W671"/>
<evidence type="ECO:0000256" key="8">
    <source>
        <dbReference type="ARBA" id="ARBA00022679"/>
    </source>
</evidence>
<dbReference type="STRING" id="1121421.SAMN02745123_03498"/>
<keyword evidence="16" id="KW-0175">Coiled coil</keyword>
<evidence type="ECO:0000256" key="15">
    <source>
        <dbReference type="ARBA" id="ARBA00030800"/>
    </source>
</evidence>
<dbReference type="CDD" id="cd16917">
    <property type="entry name" value="HATPase_UhpB-NarQ-NarX-like"/>
    <property type="match status" value="1"/>
</dbReference>
<evidence type="ECO:0000256" key="10">
    <source>
        <dbReference type="ARBA" id="ARBA00022777"/>
    </source>
</evidence>
<evidence type="ECO:0000256" key="3">
    <source>
        <dbReference type="ARBA" id="ARBA00004496"/>
    </source>
</evidence>
<evidence type="ECO:0000256" key="9">
    <source>
        <dbReference type="ARBA" id="ARBA00022723"/>
    </source>
</evidence>
<evidence type="ECO:0000313" key="18">
    <source>
        <dbReference type="EMBL" id="SHK89187.1"/>
    </source>
</evidence>
<keyword evidence="19" id="KW-1185">Reference proteome</keyword>
<dbReference type="RefSeq" id="WP_072916948.1">
    <property type="nucleotide sequence ID" value="NZ_FRAR01000028.1"/>
</dbReference>
<reference evidence="19" key="1">
    <citation type="submission" date="2016-11" db="EMBL/GenBank/DDBJ databases">
        <authorList>
            <person name="Varghese N."/>
            <person name="Submissions S."/>
        </authorList>
    </citation>
    <scope>NUCLEOTIDE SEQUENCE [LARGE SCALE GENOMIC DNA]</scope>
    <source>
        <strain evidence="19">DSM 10349</strain>
    </source>
</reference>
<dbReference type="SUPFAM" id="SSF55874">
    <property type="entry name" value="ATPase domain of HSP90 chaperone/DNA topoisomerase II/histidine kinase"/>
    <property type="match status" value="1"/>
</dbReference>
<keyword evidence="12" id="KW-0902">Two-component regulatory system</keyword>
<dbReference type="PRINTS" id="PR00344">
    <property type="entry name" value="BCTRLSENSOR"/>
</dbReference>
<keyword evidence="10 18" id="KW-0418">Kinase</keyword>
<organism evidence="18 19">
    <name type="scientific">Desulforamulus aeronauticus DSM 10349</name>
    <dbReference type="NCBI Taxonomy" id="1121421"/>
    <lineage>
        <taxon>Bacteria</taxon>
        <taxon>Bacillati</taxon>
        <taxon>Bacillota</taxon>
        <taxon>Clostridia</taxon>
        <taxon>Eubacteriales</taxon>
        <taxon>Peptococcaceae</taxon>
        <taxon>Desulforamulus</taxon>
    </lineage>
</organism>
<accession>A0A1M6W671</accession>
<evidence type="ECO:0000256" key="14">
    <source>
        <dbReference type="ARBA" id="ARBA00024827"/>
    </source>
</evidence>
<feature type="domain" description="Histidine kinase" evidence="17">
    <location>
        <begin position="289"/>
        <end position="379"/>
    </location>
</feature>
<dbReference type="EMBL" id="FRAR01000028">
    <property type="protein sequence ID" value="SHK89187.1"/>
    <property type="molecule type" value="Genomic_DNA"/>
</dbReference>
<evidence type="ECO:0000256" key="16">
    <source>
        <dbReference type="SAM" id="Coils"/>
    </source>
</evidence>
<dbReference type="InterPro" id="IPR005467">
    <property type="entry name" value="His_kinase_dom"/>
</dbReference>
<keyword evidence="11" id="KW-0408">Iron</keyword>
<dbReference type="InterPro" id="IPR016381">
    <property type="entry name" value="Sig_transdc_His_kinase_DegS"/>
</dbReference>
<comment type="function">
    <text evidence="14">Member of the two-component regulatory system NreB/NreC involved in the control of dissimilatory nitrate/nitrite reduction in response to oxygen. NreB functions as a direct oxygen sensor histidine kinase which is autophosphorylated, in the absence of oxygen, probably at the conserved histidine residue, and transfers its phosphate group probably to a conserved aspartate residue of NreC. NreB/NreC activates the expression of the nitrate (narGHJI) and nitrite (nir) reductase operons, as well as the putative nitrate transporter gene narT.</text>
</comment>
<dbReference type="GO" id="GO:0051539">
    <property type="term" value="F:4 iron, 4 sulfur cluster binding"/>
    <property type="evidence" value="ECO:0007669"/>
    <property type="project" value="UniProtKB-KW"/>
</dbReference>
<sequence length="385" mass="44226">MELDIKALDKIIKETLSAIEKSKQQIYQIAESARSEHERLEDEIRQLKTEITTIISQVTHLEIEERKARLRLMEVSRDFHRFSEADIKTAYENAQAAQLKLVMLREKEKTLRFKRDHAQIILKRMHDTASKAEKLVSQVGVAMQFLSNDLSNLSEKLGNLHDMQQLGISIIRAQEEERKRVAREIHDGPAQSMANIVMRAEFCLKLLELNPSMVSDELMSLQQLVRHSLQDVRKIIFDLRPMVLDDLGLVPAIKRYLDDYKTQNDTVVEFAFWGKETRFETSLEVAAFRIIQEALTNIKKHAKAQYVFIKMELIPKRINVYIKDDGCGFAMDKLTPGGDGGGYGLMGMRERIQLLNGGVNIHSSPGKGTEISFWLPIGEYNIWEV</sequence>
<dbReference type="OrthoDB" id="9781904at2"/>
<comment type="catalytic activity">
    <reaction evidence="1">
        <text>ATP + protein L-histidine = ADP + protein N-phospho-L-histidine.</text>
        <dbReference type="EC" id="2.7.13.3"/>
    </reaction>
</comment>
<dbReference type="InterPro" id="IPR050482">
    <property type="entry name" value="Sensor_HK_TwoCompSys"/>
</dbReference>
<protein>
    <recommendedName>
        <fullName evidence="5">Oxygen sensor histidine kinase NreB</fullName>
        <ecNumber evidence="4">2.7.13.3</ecNumber>
    </recommendedName>
    <alternativeName>
        <fullName evidence="15">Nitrogen regulation protein B</fullName>
    </alternativeName>
</protein>